<name>A0AAV6RQP5_SOLSE</name>
<evidence type="ECO:0000313" key="2">
    <source>
        <dbReference type="EMBL" id="KAG7507713.1"/>
    </source>
</evidence>
<keyword evidence="1" id="KW-1133">Transmembrane helix</keyword>
<organism evidence="2 3">
    <name type="scientific">Solea senegalensis</name>
    <name type="common">Senegalese sole</name>
    <dbReference type="NCBI Taxonomy" id="28829"/>
    <lineage>
        <taxon>Eukaryota</taxon>
        <taxon>Metazoa</taxon>
        <taxon>Chordata</taxon>
        <taxon>Craniata</taxon>
        <taxon>Vertebrata</taxon>
        <taxon>Euteleostomi</taxon>
        <taxon>Actinopterygii</taxon>
        <taxon>Neopterygii</taxon>
        <taxon>Teleostei</taxon>
        <taxon>Neoteleostei</taxon>
        <taxon>Acanthomorphata</taxon>
        <taxon>Carangaria</taxon>
        <taxon>Pleuronectiformes</taxon>
        <taxon>Pleuronectoidei</taxon>
        <taxon>Soleidae</taxon>
        <taxon>Solea</taxon>
    </lineage>
</organism>
<dbReference type="Pfam" id="PF14986">
    <property type="entry name" value="DUF4514"/>
    <property type="match status" value="1"/>
</dbReference>
<dbReference type="AlphaFoldDB" id="A0AAV6RQP5"/>
<keyword evidence="1" id="KW-0812">Transmembrane</keyword>
<feature type="transmembrane region" description="Helical" evidence="1">
    <location>
        <begin position="40"/>
        <end position="60"/>
    </location>
</feature>
<reference evidence="2 3" key="1">
    <citation type="journal article" date="2021" name="Sci. Rep.">
        <title>Chromosome anchoring in Senegalese sole (Solea senegalensis) reveals sex-associated markers and genome rearrangements in flatfish.</title>
        <authorList>
            <person name="Guerrero-Cozar I."/>
            <person name="Gomez-Garrido J."/>
            <person name="Berbel C."/>
            <person name="Martinez-Blanch J.F."/>
            <person name="Alioto T."/>
            <person name="Claros M.G."/>
            <person name="Gagnaire P.A."/>
            <person name="Manchado M."/>
        </authorList>
    </citation>
    <scope>NUCLEOTIDE SEQUENCE [LARGE SCALE GENOMIC DNA]</scope>
    <source>
        <strain evidence="2">Sse05_10M</strain>
    </source>
</reference>
<dbReference type="EMBL" id="JAGKHQ010000010">
    <property type="protein sequence ID" value="KAG7507713.1"/>
    <property type="molecule type" value="Genomic_DNA"/>
</dbReference>
<evidence type="ECO:0000313" key="3">
    <source>
        <dbReference type="Proteomes" id="UP000693946"/>
    </source>
</evidence>
<proteinExistence type="predicted"/>
<evidence type="ECO:0000256" key="1">
    <source>
        <dbReference type="SAM" id="Phobius"/>
    </source>
</evidence>
<accession>A0AAV6RQP5</accession>
<dbReference type="InterPro" id="IPR029395">
    <property type="entry name" value="DUF4514"/>
</dbReference>
<sequence>MTAPQMSGCVSTIIPTVLIVQFLLMSVRGDGADSGEELDLRYVFIGTGVGVVLAVIFVIYKLCLIRKQALASSTDLTPDEKHSRGPLPSSLLSVNQEFPRISVTLLLSEGLIKARKVSPNCKAERLQHRGSTVGSCYTGQEMTGDRCRRNNNQRLQGATSSLTCEEHFKKPEAKKKDFQNGDCKFKI</sequence>
<keyword evidence="1" id="KW-0472">Membrane</keyword>
<protein>
    <submittedName>
        <fullName evidence="2">Uncharacterized protein</fullName>
    </submittedName>
</protein>
<feature type="transmembrane region" description="Helical" evidence="1">
    <location>
        <begin position="7"/>
        <end position="28"/>
    </location>
</feature>
<comment type="caution">
    <text evidence="2">The sequence shown here is derived from an EMBL/GenBank/DDBJ whole genome shotgun (WGS) entry which is preliminary data.</text>
</comment>
<gene>
    <name evidence="2" type="ORF">JOB18_042526</name>
</gene>
<keyword evidence="3" id="KW-1185">Reference proteome</keyword>
<dbReference type="Proteomes" id="UP000693946">
    <property type="component" value="Linkage Group LG18"/>
</dbReference>